<comment type="caution">
    <text evidence="1">The sequence shown here is derived from an EMBL/GenBank/DDBJ whole genome shotgun (WGS) entry which is preliminary data.</text>
</comment>
<organism evidence="1 2">
    <name type="scientific">Podospora pseudocomata</name>
    <dbReference type="NCBI Taxonomy" id="2093779"/>
    <lineage>
        <taxon>Eukaryota</taxon>
        <taxon>Fungi</taxon>
        <taxon>Dikarya</taxon>
        <taxon>Ascomycota</taxon>
        <taxon>Pezizomycotina</taxon>
        <taxon>Sordariomycetes</taxon>
        <taxon>Sordariomycetidae</taxon>
        <taxon>Sordariales</taxon>
        <taxon>Podosporaceae</taxon>
        <taxon>Podospora</taxon>
    </lineage>
</organism>
<accession>A0ABR0GPQ6</accession>
<reference evidence="1 2" key="1">
    <citation type="journal article" date="2023" name="bioRxiv">
        <title>High-quality genome assemblies of four members of thePodospora anserinaspecies complex.</title>
        <authorList>
            <person name="Ament-Velasquez S.L."/>
            <person name="Vogan A.A."/>
            <person name="Wallerman O."/>
            <person name="Hartmann F."/>
            <person name="Gautier V."/>
            <person name="Silar P."/>
            <person name="Giraud T."/>
            <person name="Johannesson H."/>
        </authorList>
    </citation>
    <scope>NUCLEOTIDE SEQUENCE [LARGE SCALE GENOMIC DNA]</scope>
    <source>
        <strain evidence="1 2">CBS 415.72m</strain>
    </source>
</reference>
<protein>
    <submittedName>
        <fullName evidence="1">Uncharacterized protein</fullName>
    </submittedName>
</protein>
<dbReference type="Proteomes" id="UP001323405">
    <property type="component" value="Unassembled WGS sequence"/>
</dbReference>
<dbReference type="GeneID" id="87902346"/>
<dbReference type="PANTHER" id="PTHR31252">
    <property type="entry name" value="DUF4419 DOMAIN-CONTAINING PROTEIN"/>
    <property type="match status" value="1"/>
</dbReference>
<sequence length="470" mass="53046">MLFIREQLVVERTNGKFTSKPHFSTRPNQLENTLKLDKMLFVGFWLMATASAVVILPGGEPKPYTSQYPILATTEDAYFRESAPNELWSVNNTVKVILSSHSTTNISNDAGLYPSGDSFIRGAIQAWGEHLHLVVRPEEVWFTILVQMNFYMTSHAEEVRELFVNHQGQREILVEDLTWYRILSRFRTEIQARVKTDWLMDWIMPNFSTTTESDVMTANILMMGLTKAYFKYIGKPVCGLPSVTLLGELSDWQKILAKLDRLPDFGPEPEEYKARLRPILSRFVTSFEQPDSPATQEFWNQIVTGRAGKVCGSPPVFLSGWITGFFFWNENGQAFARQKGNMLTLDGISYPVLDLEFAPVGYARAPFVMRNYQGQGDFPAYVAAGNLGKQVTTGPPAGYKEALLRTSGNVSLADDKARHATLRPLSAWMLYGPLSHEPRSGWFKEDELMDIQMSVKKYMTGDTCGLLAAP</sequence>
<gene>
    <name evidence="1" type="ORF">QC762_000750</name>
</gene>
<dbReference type="PANTHER" id="PTHR31252:SF11">
    <property type="entry name" value="DUF4419 DOMAIN-CONTAINING PROTEIN"/>
    <property type="match status" value="1"/>
</dbReference>
<dbReference type="Pfam" id="PF14388">
    <property type="entry name" value="DUF4419"/>
    <property type="match status" value="1"/>
</dbReference>
<name>A0ABR0GPQ6_9PEZI</name>
<evidence type="ECO:0000313" key="1">
    <source>
        <dbReference type="EMBL" id="KAK4657594.1"/>
    </source>
</evidence>
<proteinExistence type="predicted"/>
<dbReference type="InterPro" id="IPR025533">
    <property type="entry name" value="DUF4419"/>
</dbReference>
<dbReference type="EMBL" id="JAFFHA010000003">
    <property type="protein sequence ID" value="KAK4657594.1"/>
    <property type="molecule type" value="Genomic_DNA"/>
</dbReference>
<evidence type="ECO:0000313" key="2">
    <source>
        <dbReference type="Proteomes" id="UP001323405"/>
    </source>
</evidence>
<dbReference type="RefSeq" id="XP_062746567.1">
    <property type="nucleotide sequence ID" value="XM_062882849.1"/>
</dbReference>
<keyword evidence="2" id="KW-1185">Reference proteome</keyword>